<keyword evidence="1" id="KW-1133">Transmembrane helix</keyword>
<evidence type="ECO:0000313" key="2">
    <source>
        <dbReference type="EMBL" id="QUS41659.1"/>
    </source>
</evidence>
<evidence type="ECO:0000256" key="1">
    <source>
        <dbReference type="SAM" id="Phobius"/>
    </source>
</evidence>
<reference evidence="2 3" key="1">
    <citation type="submission" date="2019-02" db="EMBL/GenBank/DDBJ databases">
        <title>Emended description of the genus Rhodopseudomonas and description of Rhodopseudomonas albus sp. nov., a non-phototrophic, heavy-metal-tolerant bacterium isolated from garden soil.</title>
        <authorList>
            <person name="Bao Z."/>
            <person name="Cao W.W."/>
            <person name="Sato Y."/>
            <person name="Nishizawa T."/>
            <person name="Zhao J."/>
            <person name="Guo Y."/>
            <person name="Ohta H."/>
        </authorList>
    </citation>
    <scope>NUCLEOTIDE SEQUENCE [LARGE SCALE GENOMIC DNA]</scope>
    <source>
        <strain evidence="2 3">SK50-23</strain>
    </source>
</reference>
<dbReference type="EMBL" id="CP036498">
    <property type="protein sequence ID" value="QUS41659.1"/>
    <property type="molecule type" value="Genomic_DNA"/>
</dbReference>
<accession>A0ABX8AGE7</accession>
<evidence type="ECO:0000313" key="3">
    <source>
        <dbReference type="Proteomes" id="UP000682843"/>
    </source>
</evidence>
<keyword evidence="3" id="KW-1185">Reference proteome</keyword>
<gene>
    <name evidence="2" type="ORF">RPMA_24490</name>
</gene>
<keyword evidence="1" id="KW-0472">Membrane</keyword>
<protein>
    <submittedName>
        <fullName evidence="2">DUF3096 domain-containing protein</fullName>
    </submittedName>
</protein>
<keyword evidence="1" id="KW-0812">Transmembrane</keyword>
<proteinExistence type="predicted"/>
<dbReference type="InterPro" id="IPR021446">
    <property type="entry name" value="DUF3096"/>
</dbReference>
<feature type="transmembrane region" description="Helical" evidence="1">
    <location>
        <begin position="7"/>
        <end position="23"/>
    </location>
</feature>
<sequence length="52" mass="5538">MTITAAHIQPIVALIAGVLILIMPRLLNFIVAIYLIVIGLVGLGVFKLLKIG</sequence>
<dbReference type="RefSeq" id="WP_211913813.1">
    <property type="nucleotide sequence ID" value="NZ_CP036498.1"/>
</dbReference>
<organism evidence="2 3">
    <name type="scientific">Tardiphaga alba</name>
    <dbReference type="NCBI Taxonomy" id="340268"/>
    <lineage>
        <taxon>Bacteria</taxon>
        <taxon>Pseudomonadati</taxon>
        <taxon>Pseudomonadota</taxon>
        <taxon>Alphaproteobacteria</taxon>
        <taxon>Hyphomicrobiales</taxon>
        <taxon>Nitrobacteraceae</taxon>
        <taxon>Tardiphaga</taxon>
    </lineage>
</organism>
<feature type="transmembrane region" description="Helical" evidence="1">
    <location>
        <begin position="29"/>
        <end position="49"/>
    </location>
</feature>
<dbReference type="Pfam" id="PF11295">
    <property type="entry name" value="DUF3096"/>
    <property type="match status" value="1"/>
</dbReference>
<dbReference type="Proteomes" id="UP000682843">
    <property type="component" value="Chromosome"/>
</dbReference>
<name>A0ABX8AGE7_9BRAD</name>